<proteinExistence type="predicted"/>
<keyword evidence="2" id="KW-1185">Reference proteome</keyword>
<dbReference type="RefSeq" id="WP_191210449.1">
    <property type="nucleotide sequence ID" value="NZ_BAABKL010000003.1"/>
</dbReference>
<sequence>MLTRPIHCHATAHTGQRRFLLAADLTRNPRLALRWLRSRTHHIATQLDPPYARPLRHWLTDEAEHEHALHLLVHGHPYTLTAYDDEARYVFHAEPTR</sequence>
<evidence type="ECO:0000313" key="2">
    <source>
        <dbReference type="Proteomes" id="UP000632289"/>
    </source>
</evidence>
<accession>A0A927F0Z6</accession>
<evidence type="ECO:0000313" key="1">
    <source>
        <dbReference type="EMBL" id="MBD3933158.1"/>
    </source>
</evidence>
<organism evidence="1 2">
    <name type="scientific">Streptomyces chumphonensis</name>
    <dbReference type="NCBI Taxonomy" id="1214925"/>
    <lineage>
        <taxon>Bacteria</taxon>
        <taxon>Bacillati</taxon>
        <taxon>Actinomycetota</taxon>
        <taxon>Actinomycetes</taxon>
        <taxon>Kitasatosporales</taxon>
        <taxon>Streptomycetaceae</taxon>
        <taxon>Streptomyces</taxon>
    </lineage>
</organism>
<dbReference type="EMBL" id="JACXYU010000008">
    <property type="protein sequence ID" value="MBD3933158.1"/>
    <property type="molecule type" value="Genomic_DNA"/>
</dbReference>
<dbReference type="Proteomes" id="UP000632289">
    <property type="component" value="Unassembled WGS sequence"/>
</dbReference>
<dbReference type="AlphaFoldDB" id="A0A927F0Z6"/>
<reference evidence="1" key="1">
    <citation type="submission" date="2020-09" db="EMBL/GenBank/DDBJ databases">
        <title>Secondary metabolite and genome analysis of marine Streptomyces chumphonensis KK1-2T.</title>
        <authorList>
            <person name="Phongsopitanun W."/>
            <person name="Kanchanasin P."/>
            <person name="Pittayakhajonwut P."/>
            <person name="Suwanborirux K."/>
            <person name="Tanasupawat S."/>
        </authorList>
    </citation>
    <scope>NUCLEOTIDE SEQUENCE</scope>
    <source>
        <strain evidence="1">KK1-2</strain>
    </source>
</reference>
<comment type="caution">
    <text evidence="1">The sequence shown here is derived from an EMBL/GenBank/DDBJ whole genome shotgun (WGS) entry which is preliminary data.</text>
</comment>
<gene>
    <name evidence="1" type="ORF">IF129_16575</name>
</gene>
<name>A0A927F0Z6_9ACTN</name>
<protein>
    <submittedName>
        <fullName evidence="1">Uncharacterized protein</fullName>
    </submittedName>
</protein>